<feature type="domain" description="Endonuclease/exonuclease/phosphatase" evidence="9">
    <location>
        <begin position="4"/>
        <end position="250"/>
    </location>
</feature>
<comment type="similarity">
    <text evidence="2">Belongs to the DNA repair enzymes AP/ExoA family.</text>
</comment>
<evidence type="ECO:0000256" key="5">
    <source>
        <dbReference type="ARBA" id="ARBA00022842"/>
    </source>
</evidence>
<dbReference type="PROSITE" id="PS00728">
    <property type="entry name" value="AP_NUCLEASE_F1_3"/>
    <property type="match status" value="1"/>
</dbReference>
<dbReference type="PROSITE" id="PS51435">
    <property type="entry name" value="AP_NUCLEASE_F1_4"/>
    <property type="match status" value="1"/>
</dbReference>
<dbReference type="InterPro" id="IPR004808">
    <property type="entry name" value="AP_endonuc_1"/>
</dbReference>
<keyword evidence="4 10" id="KW-0378">Hydrolase</keyword>
<comment type="cofactor">
    <cofactor evidence="1">
        <name>Mn(2+)</name>
        <dbReference type="ChEBI" id="CHEBI:29035"/>
    </cofactor>
</comment>
<sequence>MRIATWNVNSVNARLENVLAWFEQVQPDVAVLQEIKCVDEKFPTEAFERLGYNVAVHGQKTYNGVAMLSKTPLEDVTRGLPGDDTDDHARFIEAVTGGATPVRVVGIYLPNGNPIGTEKFAYKLAWMDRLHRHAKALLTQEERLVILGDYNVIPEPEDADKPEGWLGDALFQPESRGAFRALKNLGLTDAYMQVDGTPGGYTFWDYQAGAWQRNHGIRIDHALLSPQAADRLKSCVIHRDVRGTEKPSDHVPVVVELDL</sequence>
<dbReference type="InterPro" id="IPR020848">
    <property type="entry name" value="AP_endonuclease_F1_CS"/>
</dbReference>
<feature type="binding site" evidence="7">
    <location>
        <position position="34"/>
    </location>
    <ligand>
        <name>Mg(2+)</name>
        <dbReference type="ChEBI" id="CHEBI:18420"/>
        <label>1</label>
    </ligand>
</feature>
<dbReference type="GO" id="GO:0003677">
    <property type="term" value="F:DNA binding"/>
    <property type="evidence" value="ECO:0007669"/>
    <property type="project" value="InterPro"/>
</dbReference>
<dbReference type="GO" id="GO:0008311">
    <property type="term" value="F:double-stranded DNA 3'-5' DNA exonuclease activity"/>
    <property type="evidence" value="ECO:0007669"/>
    <property type="project" value="UniProtKB-EC"/>
</dbReference>
<dbReference type="NCBIfam" id="TIGR00633">
    <property type="entry name" value="xth"/>
    <property type="match status" value="1"/>
</dbReference>
<evidence type="ECO:0000256" key="4">
    <source>
        <dbReference type="ARBA" id="ARBA00022801"/>
    </source>
</evidence>
<gene>
    <name evidence="10" type="primary">xth</name>
    <name evidence="10" type="ORF">ABOZ73_02150</name>
</gene>
<feature type="active site" description="Proton acceptor" evidence="6">
    <location>
        <position position="250"/>
    </location>
</feature>
<reference evidence="10" key="1">
    <citation type="submission" date="2024-06" db="EMBL/GenBank/DDBJ databases">
        <title>Caulobacter inopinatus, sp. nov.</title>
        <authorList>
            <person name="Donachie S.P."/>
        </authorList>
    </citation>
    <scope>NUCLEOTIDE SEQUENCE</scope>
    <source>
        <strain evidence="10">73W</strain>
    </source>
</reference>
<keyword evidence="3 7" id="KW-0479">Metal-binding</keyword>
<evidence type="ECO:0000256" key="2">
    <source>
        <dbReference type="ARBA" id="ARBA00007092"/>
    </source>
</evidence>
<feature type="site" description="Transition state stabilizer" evidence="8">
    <location>
        <position position="151"/>
    </location>
</feature>
<dbReference type="PANTHER" id="PTHR43250:SF2">
    <property type="entry name" value="EXODEOXYRIBONUCLEASE III"/>
    <property type="match status" value="1"/>
</dbReference>
<feature type="active site" description="Proton donor/acceptor" evidence="6">
    <location>
        <position position="149"/>
    </location>
</feature>
<dbReference type="Pfam" id="PF03372">
    <property type="entry name" value="Exo_endo_phos"/>
    <property type="match status" value="1"/>
</dbReference>
<dbReference type="RefSeq" id="WP_369060332.1">
    <property type="nucleotide sequence ID" value="NZ_CP158375.1"/>
</dbReference>
<feature type="site" description="Important for catalytic activity" evidence="8">
    <location>
        <position position="220"/>
    </location>
</feature>
<evidence type="ECO:0000256" key="6">
    <source>
        <dbReference type="PIRSR" id="PIRSR604808-1"/>
    </source>
</evidence>
<dbReference type="AlphaFoldDB" id="A0AB39KUK8"/>
<feature type="active site" evidence="6">
    <location>
        <position position="108"/>
    </location>
</feature>
<organism evidence="10">
    <name type="scientific">Caulobacter sp. 73W</name>
    <dbReference type="NCBI Taxonomy" id="3161137"/>
    <lineage>
        <taxon>Bacteria</taxon>
        <taxon>Pseudomonadati</taxon>
        <taxon>Pseudomonadota</taxon>
        <taxon>Alphaproteobacteria</taxon>
        <taxon>Caulobacterales</taxon>
        <taxon>Caulobacteraceae</taxon>
        <taxon>Caulobacter</taxon>
    </lineage>
</organism>
<dbReference type="NCBIfam" id="TIGR00195">
    <property type="entry name" value="exoDNase_III"/>
    <property type="match status" value="1"/>
</dbReference>
<accession>A0AB39KUK8</accession>
<keyword evidence="7" id="KW-0464">Manganese</keyword>
<evidence type="ECO:0000256" key="3">
    <source>
        <dbReference type="ARBA" id="ARBA00022723"/>
    </source>
</evidence>
<evidence type="ECO:0000259" key="9">
    <source>
        <dbReference type="Pfam" id="PF03372"/>
    </source>
</evidence>
<dbReference type="EMBL" id="CP158375">
    <property type="protein sequence ID" value="XDO97242.1"/>
    <property type="molecule type" value="Genomic_DNA"/>
</dbReference>
<protein>
    <submittedName>
        <fullName evidence="10">Exodeoxyribonuclease III</fullName>
        <ecNumber evidence="10">3.1.11.2</ecNumber>
    </submittedName>
</protein>
<dbReference type="GO" id="GO:0046872">
    <property type="term" value="F:metal ion binding"/>
    <property type="evidence" value="ECO:0007669"/>
    <property type="project" value="UniProtKB-KW"/>
</dbReference>
<feature type="binding site" evidence="7">
    <location>
        <position position="151"/>
    </location>
    <ligand>
        <name>Mg(2+)</name>
        <dbReference type="ChEBI" id="CHEBI:18420"/>
        <label>1</label>
    </ligand>
</feature>
<comment type="cofactor">
    <cofactor evidence="7">
        <name>Mg(2+)</name>
        <dbReference type="ChEBI" id="CHEBI:18420"/>
    </cofactor>
    <cofactor evidence="7">
        <name>Mn(2+)</name>
        <dbReference type="ChEBI" id="CHEBI:29035"/>
    </cofactor>
    <text evidence="7">Probably binds two magnesium or manganese ions per subunit.</text>
</comment>
<feature type="binding site" evidence="7">
    <location>
        <position position="149"/>
    </location>
    <ligand>
        <name>Mg(2+)</name>
        <dbReference type="ChEBI" id="CHEBI:18420"/>
        <label>1</label>
    </ligand>
</feature>
<dbReference type="GO" id="GO:0004519">
    <property type="term" value="F:endonuclease activity"/>
    <property type="evidence" value="ECO:0007669"/>
    <property type="project" value="InterPro"/>
</dbReference>
<feature type="binding site" evidence="7">
    <location>
        <position position="7"/>
    </location>
    <ligand>
        <name>Mg(2+)</name>
        <dbReference type="ChEBI" id="CHEBI:18420"/>
        <label>1</label>
    </ligand>
</feature>
<dbReference type="InterPro" id="IPR036691">
    <property type="entry name" value="Endo/exonu/phosph_ase_sf"/>
</dbReference>
<feature type="binding site" evidence="7">
    <location>
        <position position="250"/>
    </location>
    <ligand>
        <name>Mg(2+)</name>
        <dbReference type="ChEBI" id="CHEBI:18420"/>
        <label>1</label>
    </ligand>
</feature>
<evidence type="ECO:0000256" key="1">
    <source>
        <dbReference type="ARBA" id="ARBA00001936"/>
    </source>
</evidence>
<proteinExistence type="inferred from homology"/>
<dbReference type="GO" id="GO:0006281">
    <property type="term" value="P:DNA repair"/>
    <property type="evidence" value="ECO:0007669"/>
    <property type="project" value="InterPro"/>
</dbReference>
<dbReference type="PANTHER" id="PTHR43250">
    <property type="entry name" value="EXODEOXYRIBONUCLEASE III"/>
    <property type="match status" value="1"/>
</dbReference>
<dbReference type="SUPFAM" id="SSF56219">
    <property type="entry name" value="DNase I-like"/>
    <property type="match status" value="1"/>
</dbReference>
<feature type="site" description="Interaction with DNA substrate" evidence="8">
    <location>
        <position position="250"/>
    </location>
</feature>
<dbReference type="Gene3D" id="3.60.10.10">
    <property type="entry name" value="Endonuclease/exonuclease/phosphatase"/>
    <property type="match status" value="1"/>
</dbReference>
<keyword evidence="5 7" id="KW-0460">Magnesium</keyword>
<dbReference type="InterPro" id="IPR037493">
    <property type="entry name" value="ExoIII-like"/>
</dbReference>
<evidence type="ECO:0000256" key="7">
    <source>
        <dbReference type="PIRSR" id="PIRSR604808-2"/>
    </source>
</evidence>
<evidence type="ECO:0000313" key="10">
    <source>
        <dbReference type="EMBL" id="XDO97242.1"/>
    </source>
</evidence>
<feature type="binding site" evidence="7">
    <location>
        <position position="249"/>
    </location>
    <ligand>
        <name>Mg(2+)</name>
        <dbReference type="ChEBI" id="CHEBI:18420"/>
        <label>1</label>
    </ligand>
</feature>
<dbReference type="CDD" id="cd09086">
    <property type="entry name" value="ExoIII-like_AP-endo"/>
    <property type="match status" value="1"/>
</dbReference>
<name>A0AB39KUK8_9CAUL</name>
<dbReference type="EC" id="3.1.11.2" evidence="10"/>
<dbReference type="InterPro" id="IPR005135">
    <property type="entry name" value="Endo/exonuclease/phosphatase"/>
</dbReference>
<evidence type="ECO:0000256" key="8">
    <source>
        <dbReference type="PIRSR" id="PIRSR604808-3"/>
    </source>
</evidence>